<comment type="caution">
    <text evidence="1">The sequence shown here is derived from an EMBL/GenBank/DDBJ whole genome shotgun (WGS) entry which is preliminary data.</text>
</comment>
<protein>
    <submittedName>
        <fullName evidence="1">Uncharacterized protein</fullName>
    </submittedName>
</protein>
<reference evidence="1" key="1">
    <citation type="submission" date="2013-12" db="EMBL/GenBank/DDBJ databases">
        <title>A Varibaculum cambriense genome reconstructed from a premature infant gut community with otherwise low bacterial novelty that shifts toward anaerobic metabolism during the third week of life.</title>
        <authorList>
            <person name="Brown C.T."/>
            <person name="Sharon I."/>
            <person name="Thomas B.C."/>
            <person name="Castelle C.J."/>
            <person name="Morowitz M.J."/>
            <person name="Banfield J.F."/>
        </authorList>
    </citation>
    <scope>NUCLEOTIDE SEQUENCE</scope>
</reference>
<name>W1WK87_9ZZZZ</name>
<accession>W1WK87</accession>
<dbReference type="EMBL" id="AZMM01018612">
    <property type="protein sequence ID" value="ETJ18563.1"/>
    <property type="molecule type" value="Genomic_DNA"/>
</dbReference>
<sequence>MAFFQYKNQGFAFGVNITAITYPKNIAAAIPPAVA</sequence>
<organism evidence="1">
    <name type="scientific">human gut metagenome</name>
    <dbReference type="NCBI Taxonomy" id="408170"/>
    <lineage>
        <taxon>unclassified sequences</taxon>
        <taxon>metagenomes</taxon>
        <taxon>organismal metagenomes</taxon>
    </lineage>
</organism>
<gene>
    <name evidence="1" type="ORF">Q604_UNBC18612G0001</name>
</gene>
<evidence type="ECO:0000313" key="1">
    <source>
        <dbReference type="EMBL" id="ETJ18563.1"/>
    </source>
</evidence>
<dbReference type="AlphaFoldDB" id="W1WK87"/>
<feature type="non-terminal residue" evidence="1">
    <location>
        <position position="35"/>
    </location>
</feature>
<proteinExistence type="predicted"/>